<dbReference type="EMBL" id="MU157859">
    <property type="protein sequence ID" value="KAF9527674.1"/>
    <property type="molecule type" value="Genomic_DNA"/>
</dbReference>
<dbReference type="OrthoDB" id="2899474at2759"/>
<feature type="compositionally biased region" description="Gly residues" evidence="1">
    <location>
        <begin position="42"/>
        <end position="53"/>
    </location>
</feature>
<keyword evidence="3" id="KW-1185">Reference proteome</keyword>
<evidence type="ECO:0000313" key="2">
    <source>
        <dbReference type="EMBL" id="KAF9527674.1"/>
    </source>
</evidence>
<comment type="caution">
    <text evidence="2">The sequence shown here is derived from an EMBL/GenBank/DDBJ whole genome shotgun (WGS) entry which is preliminary data.</text>
</comment>
<protein>
    <submittedName>
        <fullName evidence="2">Uncharacterized protein</fullName>
    </submittedName>
</protein>
<evidence type="ECO:0000256" key="1">
    <source>
        <dbReference type="SAM" id="MobiDB-lite"/>
    </source>
</evidence>
<sequence length="332" mass="35904">MTPFIYLTSHITCHNTREPRQGSNSGEPQIKWPRDDPPSIGSGRGEAVGGNVGGESSASDIPILSSVTAPFQNDGDLNQSSTSIKPATELPSSSLLSQSAPSHHLKKSDLVPIIISSTVGLVLLIIMICVNPEPSLAPKTEVVRHVNHGSDSESQNNANVRGQHVTNLNQTMNLKGAGERYSAATNGSCSSPANYSMYLITTSEDGEDQTLEEVPVPSSIKETGRLPDDYTIGELSFNQETYGALNKKDFLLDPATAVAALKEKDIVNLDSLRRLDHSIIIQLWLLTTPFLFNDISEKELSKTRAVINGEDNITIVPLSLYLAKREAEEEAL</sequence>
<dbReference type="AlphaFoldDB" id="A0A9P6JPG6"/>
<reference evidence="2" key="1">
    <citation type="submission" date="2020-11" db="EMBL/GenBank/DDBJ databases">
        <authorList>
            <consortium name="DOE Joint Genome Institute"/>
            <person name="Ahrendt S."/>
            <person name="Riley R."/>
            <person name="Andreopoulos W."/>
            <person name="Labutti K."/>
            <person name="Pangilinan J."/>
            <person name="Ruiz-Duenas F.J."/>
            <person name="Barrasa J.M."/>
            <person name="Sanchez-Garcia M."/>
            <person name="Camarero S."/>
            <person name="Miyauchi S."/>
            <person name="Serrano A."/>
            <person name="Linde D."/>
            <person name="Babiker R."/>
            <person name="Drula E."/>
            <person name="Ayuso-Fernandez I."/>
            <person name="Pacheco R."/>
            <person name="Padilla G."/>
            <person name="Ferreira P."/>
            <person name="Barriuso J."/>
            <person name="Kellner H."/>
            <person name="Castanera R."/>
            <person name="Alfaro M."/>
            <person name="Ramirez L."/>
            <person name="Pisabarro A.G."/>
            <person name="Kuo A."/>
            <person name="Tritt A."/>
            <person name="Lipzen A."/>
            <person name="He G."/>
            <person name="Yan M."/>
            <person name="Ng V."/>
            <person name="Cullen D."/>
            <person name="Martin F."/>
            <person name="Rosso M.-N."/>
            <person name="Henrissat B."/>
            <person name="Hibbett D."/>
            <person name="Martinez A.T."/>
            <person name="Grigoriev I.V."/>
        </authorList>
    </citation>
    <scope>NUCLEOTIDE SEQUENCE</scope>
    <source>
        <strain evidence="2">CBS 506.95</strain>
    </source>
</reference>
<accession>A0A9P6JPG6</accession>
<feature type="region of interest" description="Disordered" evidence="1">
    <location>
        <begin position="69"/>
        <end position="99"/>
    </location>
</feature>
<name>A0A9P6JPG6_9AGAR</name>
<feature type="region of interest" description="Disordered" evidence="1">
    <location>
        <begin position="13"/>
        <end position="56"/>
    </location>
</feature>
<organism evidence="2 3">
    <name type="scientific">Crepidotus variabilis</name>
    <dbReference type="NCBI Taxonomy" id="179855"/>
    <lineage>
        <taxon>Eukaryota</taxon>
        <taxon>Fungi</taxon>
        <taxon>Dikarya</taxon>
        <taxon>Basidiomycota</taxon>
        <taxon>Agaricomycotina</taxon>
        <taxon>Agaricomycetes</taxon>
        <taxon>Agaricomycetidae</taxon>
        <taxon>Agaricales</taxon>
        <taxon>Agaricineae</taxon>
        <taxon>Crepidotaceae</taxon>
        <taxon>Crepidotus</taxon>
    </lineage>
</organism>
<dbReference type="Proteomes" id="UP000807306">
    <property type="component" value="Unassembled WGS sequence"/>
</dbReference>
<evidence type="ECO:0000313" key="3">
    <source>
        <dbReference type="Proteomes" id="UP000807306"/>
    </source>
</evidence>
<proteinExistence type="predicted"/>
<gene>
    <name evidence="2" type="ORF">CPB83DRAFT_836460</name>
</gene>
<feature type="compositionally biased region" description="Polar residues" evidence="1">
    <location>
        <begin position="69"/>
        <end position="85"/>
    </location>
</feature>
<feature type="compositionally biased region" description="Low complexity" evidence="1">
    <location>
        <begin position="90"/>
        <end position="99"/>
    </location>
</feature>